<dbReference type="GeneID" id="40381719"/>
<dbReference type="OrthoDB" id="410920at2759"/>
<proteinExistence type="predicted"/>
<dbReference type="EMBL" id="CP028773">
    <property type="protein sequence ID" value="AWU74009.1"/>
    <property type="molecule type" value="Genomic_DNA"/>
</dbReference>
<evidence type="ECO:0000256" key="1">
    <source>
        <dbReference type="ARBA" id="ARBA00012513"/>
    </source>
</evidence>
<evidence type="ECO:0000313" key="13">
    <source>
        <dbReference type="Proteomes" id="UP000029867"/>
    </source>
</evidence>
<accession>A0A099NYD0</accession>
<keyword evidence="4" id="KW-0547">Nucleotide-binding</keyword>
<dbReference type="RefSeq" id="XP_029319486.1">
    <property type="nucleotide sequence ID" value="XM_029463626.1"/>
</dbReference>
<evidence type="ECO:0000256" key="6">
    <source>
        <dbReference type="ARBA" id="ARBA00022840"/>
    </source>
</evidence>
<dbReference type="Pfam" id="PF00069">
    <property type="entry name" value="Pkinase"/>
    <property type="match status" value="1"/>
</dbReference>
<dbReference type="InterPro" id="IPR008271">
    <property type="entry name" value="Ser/Thr_kinase_AS"/>
</dbReference>
<dbReference type="PANTHER" id="PTHR24343:SF324">
    <property type="entry name" value="SERINE_THREONINE-PROTEIN KINASE PRR1"/>
    <property type="match status" value="1"/>
</dbReference>
<dbReference type="VEuPathDB" id="FungiDB:C5L36_0A06040"/>
<dbReference type="eggNOG" id="KOG0586">
    <property type="taxonomic scope" value="Eukaryota"/>
</dbReference>
<dbReference type="EMBL" id="JQFK01000029">
    <property type="protein sequence ID" value="KGK37828.1"/>
    <property type="molecule type" value="Genomic_DNA"/>
</dbReference>
<keyword evidence="5" id="KW-0418">Kinase</keyword>
<keyword evidence="6" id="KW-0067">ATP-binding</keyword>
<comment type="catalytic activity">
    <reaction evidence="7">
        <text>L-threonyl-[protein] + ATP = O-phospho-L-threonyl-[protein] + ADP + H(+)</text>
        <dbReference type="Rhea" id="RHEA:46608"/>
        <dbReference type="Rhea" id="RHEA-COMP:11060"/>
        <dbReference type="Rhea" id="RHEA-COMP:11605"/>
        <dbReference type="ChEBI" id="CHEBI:15378"/>
        <dbReference type="ChEBI" id="CHEBI:30013"/>
        <dbReference type="ChEBI" id="CHEBI:30616"/>
        <dbReference type="ChEBI" id="CHEBI:61977"/>
        <dbReference type="ChEBI" id="CHEBI:456216"/>
        <dbReference type="EC" id="2.7.11.1"/>
    </reaction>
</comment>
<feature type="domain" description="Protein kinase" evidence="10">
    <location>
        <begin position="263"/>
        <end position="558"/>
    </location>
</feature>
<comment type="catalytic activity">
    <reaction evidence="8">
        <text>L-seryl-[protein] + ATP = O-phospho-L-seryl-[protein] + ADP + H(+)</text>
        <dbReference type="Rhea" id="RHEA:17989"/>
        <dbReference type="Rhea" id="RHEA-COMP:9863"/>
        <dbReference type="Rhea" id="RHEA-COMP:11604"/>
        <dbReference type="ChEBI" id="CHEBI:15378"/>
        <dbReference type="ChEBI" id="CHEBI:29999"/>
        <dbReference type="ChEBI" id="CHEBI:30616"/>
        <dbReference type="ChEBI" id="CHEBI:83421"/>
        <dbReference type="ChEBI" id="CHEBI:456216"/>
        <dbReference type="EC" id="2.7.11.1"/>
    </reaction>
</comment>
<dbReference type="PROSITE" id="PS50011">
    <property type="entry name" value="PROTEIN_KINASE_DOM"/>
    <property type="match status" value="1"/>
</dbReference>
<reference evidence="13" key="1">
    <citation type="journal article" date="2014" name="Microb. Cell Fact.">
        <title>Exploiting Issatchenkia orientalis SD108 for succinic acid production.</title>
        <authorList>
            <person name="Xiao H."/>
            <person name="Shao Z."/>
            <person name="Jiang Y."/>
            <person name="Dole S."/>
            <person name="Zhao H."/>
        </authorList>
    </citation>
    <scope>NUCLEOTIDE SEQUENCE [LARGE SCALE GENOMIC DNA]</scope>
    <source>
        <strain evidence="13">SD108</strain>
    </source>
</reference>
<name>A0A099NYD0_PICKU</name>
<evidence type="ECO:0000313" key="14">
    <source>
        <dbReference type="Proteomes" id="UP000249293"/>
    </source>
</evidence>
<evidence type="ECO:0000256" key="2">
    <source>
        <dbReference type="ARBA" id="ARBA00022527"/>
    </source>
</evidence>
<keyword evidence="3" id="KW-0808">Transferase</keyword>
<dbReference type="AlphaFoldDB" id="A0A099NYD0"/>
<evidence type="ECO:0000256" key="9">
    <source>
        <dbReference type="SAM" id="MobiDB-lite"/>
    </source>
</evidence>
<feature type="region of interest" description="Disordered" evidence="9">
    <location>
        <begin position="79"/>
        <end position="121"/>
    </location>
</feature>
<dbReference type="HOGENOM" id="CLU_480630_0_0_1"/>
<feature type="compositionally biased region" description="Polar residues" evidence="9">
    <location>
        <begin position="46"/>
        <end position="57"/>
    </location>
</feature>
<dbReference type="EC" id="2.7.11.1" evidence="1"/>
<dbReference type="InterPro" id="IPR011009">
    <property type="entry name" value="Kinase-like_dom_sf"/>
</dbReference>
<evidence type="ECO:0000259" key="10">
    <source>
        <dbReference type="PROSITE" id="PS50011"/>
    </source>
</evidence>
<protein>
    <recommendedName>
        <fullName evidence="1">non-specific serine/threonine protein kinase</fullName>
        <ecNumber evidence="1">2.7.11.1</ecNumber>
    </recommendedName>
</protein>
<sequence length="567" mass="64793">MNRQSLSIETTVGSKNEEDDELSSQITQLGPPTLKSFQLGDMKTPPQGSNPKFTDNGQTTCEVQYYDDIQNLPTPIVPNFQKPYSSRSPNTSPKWSPPSTHDSIFPIKEESPVPNLGKENNSTLIIPKTRTRNTSSKIIRVDTNLDSFGADENKVDQKRFISDYKLRNRDEYTEVPLTTRINHNEALRTPLINRNINPIDRVVSLPIHSKFRPVTPKARNQNELPRSIPQIDSNIENMQNGESILQEVLKTYSVDGKHDLQKWEPLYEIGCGSFSKVYLCSDGQTVLKISDVSFSKESQNSKDMYLRIQNSLSRELEVLKELKHPNIIKLIGSDYKPDLKTDISRITIVMEYCKGGDLYNFILNYRSEMNSELIRCMFTNLVSAISFMHSKNICHRDIKLENILLKYSQLETLDNGVRMAALHTPILVLSDFGLSKRLDPANPMLTTRCGSEDYVSPELLLGMPYDGKQNDCWSMGVVLYTMLESRLPFDPLPSEANKPTGRRSKPAHRIAMINWTWYYLKDETLSEEFASAKEIVKLLLTKRNKRATVNDIENHRWCKPYILKGDS</sequence>
<reference evidence="12" key="2">
    <citation type="submission" date="2014-08" db="EMBL/GenBank/DDBJ databases">
        <title>Exploiting Issatchenkia orientalis SD108 for Succinic Acid Production.</title>
        <authorList>
            <person name="Xiao H."/>
            <person name="Shao Z."/>
            <person name="Jiang Y."/>
            <person name="Dole S."/>
            <person name="Zhao H."/>
        </authorList>
    </citation>
    <scope>NUCLEOTIDE SEQUENCE [LARGE SCALE GENOMIC DNA]</scope>
    <source>
        <strain evidence="12">SD108</strain>
    </source>
</reference>
<dbReference type="SUPFAM" id="SSF56112">
    <property type="entry name" value="Protein kinase-like (PK-like)"/>
    <property type="match status" value="1"/>
</dbReference>
<dbReference type="STRING" id="4909.A0A099NYD0"/>
<dbReference type="PANTHER" id="PTHR24343">
    <property type="entry name" value="SERINE/THREONINE KINASE"/>
    <property type="match status" value="1"/>
</dbReference>
<reference evidence="11 14" key="3">
    <citation type="submission" date="2018-06" db="EMBL/GenBank/DDBJ databases">
        <title>Population genomics shows no distinction between pathogenic Candida krusei and environmental Pichia kudriavzevii: One species, four names.</title>
        <authorList>
            <person name="Douglass A.P."/>
            <person name="Offei B."/>
            <person name="Braun-Galleani S."/>
            <person name="Coughlan A.Y."/>
            <person name="Martos A."/>
            <person name="Ortiz-Merino R.A."/>
            <person name="Byrne K.P."/>
            <person name="Wolfe K.H."/>
        </authorList>
    </citation>
    <scope>NUCLEOTIDE SEQUENCE [LARGE SCALE GENOMIC DNA]</scope>
    <source>
        <strain evidence="11 14">CBS573</strain>
    </source>
</reference>
<feature type="compositionally biased region" description="Polar residues" evidence="9">
    <location>
        <begin position="1"/>
        <end position="14"/>
    </location>
</feature>
<dbReference type="GO" id="GO:0005524">
    <property type="term" value="F:ATP binding"/>
    <property type="evidence" value="ECO:0007669"/>
    <property type="project" value="UniProtKB-KW"/>
</dbReference>
<dbReference type="Gene3D" id="1.10.510.10">
    <property type="entry name" value="Transferase(Phosphotransferase) domain 1"/>
    <property type="match status" value="1"/>
</dbReference>
<dbReference type="GO" id="GO:0004674">
    <property type="term" value="F:protein serine/threonine kinase activity"/>
    <property type="evidence" value="ECO:0007669"/>
    <property type="project" value="UniProtKB-KW"/>
</dbReference>
<dbReference type="InterPro" id="IPR000719">
    <property type="entry name" value="Prot_kinase_dom"/>
</dbReference>
<evidence type="ECO:0000256" key="3">
    <source>
        <dbReference type="ARBA" id="ARBA00022679"/>
    </source>
</evidence>
<organism evidence="12 13">
    <name type="scientific">Pichia kudriavzevii</name>
    <name type="common">Yeast</name>
    <name type="synonym">Issatchenkia orientalis</name>
    <dbReference type="NCBI Taxonomy" id="4909"/>
    <lineage>
        <taxon>Eukaryota</taxon>
        <taxon>Fungi</taxon>
        <taxon>Dikarya</taxon>
        <taxon>Ascomycota</taxon>
        <taxon>Saccharomycotina</taxon>
        <taxon>Pichiomycetes</taxon>
        <taxon>Pichiales</taxon>
        <taxon>Pichiaceae</taxon>
        <taxon>Pichia</taxon>
    </lineage>
</organism>
<dbReference type="KEGG" id="pkz:C5L36_0A06040"/>
<keyword evidence="14" id="KW-1185">Reference proteome</keyword>
<keyword evidence="2" id="KW-0723">Serine/threonine-protein kinase</keyword>
<gene>
    <name evidence="11" type="ORF">C5L36_0A06040</name>
    <name evidence="12" type="ORF">JL09_g3027</name>
</gene>
<evidence type="ECO:0000256" key="5">
    <source>
        <dbReference type="ARBA" id="ARBA00022777"/>
    </source>
</evidence>
<dbReference type="SMART" id="SM00220">
    <property type="entry name" value="S_TKc"/>
    <property type="match status" value="1"/>
</dbReference>
<evidence type="ECO:0000313" key="12">
    <source>
        <dbReference type="EMBL" id="KGK37828.1"/>
    </source>
</evidence>
<dbReference type="PROSITE" id="PS00108">
    <property type="entry name" value="PROTEIN_KINASE_ST"/>
    <property type="match status" value="1"/>
</dbReference>
<dbReference type="Proteomes" id="UP000249293">
    <property type="component" value="Chromosome 1"/>
</dbReference>
<dbReference type="GO" id="GO:0005938">
    <property type="term" value="C:cell cortex"/>
    <property type="evidence" value="ECO:0007669"/>
    <property type="project" value="TreeGrafter"/>
</dbReference>
<dbReference type="Proteomes" id="UP000029867">
    <property type="component" value="Unassembled WGS sequence"/>
</dbReference>
<evidence type="ECO:0000256" key="7">
    <source>
        <dbReference type="ARBA" id="ARBA00047899"/>
    </source>
</evidence>
<feature type="compositionally biased region" description="Polar residues" evidence="9">
    <location>
        <begin position="82"/>
        <end position="102"/>
    </location>
</feature>
<evidence type="ECO:0000256" key="4">
    <source>
        <dbReference type="ARBA" id="ARBA00022741"/>
    </source>
</evidence>
<feature type="region of interest" description="Disordered" evidence="9">
    <location>
        <begin position="1"/>
        <end position="57"/>
    </location>
</feature>
<evidence type="ECO:0000313" key="11">
    <source>
        <dbReference type="EMBL" id="AWU74009.1"/>
    </source>
</evidence>
<evidence type="ECO:0000256" key="8">
    <source>
        <dbReference type="ARBA" id="ARBA00048679"/>
    </source>
</evidence>